<accession>A0ABU4Y166</accession>
<keyword evidence="3" id="KW-1185">Reference proteome</keyword>
<comment type="caution">
    <text evidence="2">The sequence shown here is derived from an EMBL/GenBank/DDBJ whole genome shotgun (WGS) entry which is preliminary data.</text>
</comment>
<name>A0ABU4Y166_9HYPH</name>
<reference evidence="2 3" key="1">
    <citation type="submission" date="2023-08" db="EMBL/GenBank/DDBJ databases">
        <title>Implementing the SeqCode for naming new Mesorhizobium species isolated from Vachellia karroo root nodules.</title>
        <authorList>
            <person name="Van Lill M."/>
        </authorList>
    </citation>
    <scope>NUCLEOTIDE SEQUENCE [LARGE SCALE GENOMIC DNA]</scope>
    <source>
        <strain evidence="2 3">VK24D</strain>
    </source>
</reference>
<dbReference type="SUPFAM" id="SSF51182">
    <property type="entry name" value="RmlC-like cupins"/>
    <property type="match status" value="2"/>
</dbReference>
<dbReference type="InterPro" id="IPR014710">
    <property type="entry name" value="RmlC-like_jellyroll"/>
</dbReference>
<protein>
    <submittedName>
        <fullName evidence="2">Cupin domain-containing protein</fullName>
    </submittedName>
</protein>
<dbReference type="Proteomes" id="UP001287059">
    <property type="component" value="Unassembled WGS sequence"/>
</dbReference>
<feature type="domain" description="ChrR-like cupin" evidence="1">
    <location>
        <begin position="10"/>
        <end position="111"/>
    </location>
</feature>
<dbReference type="InterPro" id="IPR025979">
    <property type="entry name" value="ChrR-like_cupin_dom"/>
</dbReference>
<organism evidence="2 3">
    <name type="scientific">Mesorhizobium album</name>
    <dbReference type="NCBI Taxonomy" id="3072314"/>
    <lineage>
        <taxon>Bacteria</taxon>
        <taxon>Pseudomonadati</taxon>
        <taxon>Pseudomonadota</taxon>
        <taxon>Alphaproteobacteria</taxon>
        <taxon>Hyphomicrobiales</taxon>
        <taxon>Phyllobacteriaceae</taxon>
        <taxon>Mesorhizobium</taxon>
    </lineage>
</organism>
<dbReference type="Pfam" id="PF12973">
    <property type="entry name" value="Cupin_7"/>
    <property type="match status" value="1"/>
</dbReference>
<dbReference type="CDD" id="cd20303">
    <property type="entry name" value="cupin_ChrR_1"/>
    <property type="match status" value="1"/>
</dbReference>
<dbReference type="RefSeq" id="WP_320289004.1">
    <property type="nucleotide sequence ID" value="NZ_JAVIIW010000023.1"/>
</dbReference>
<sequence length="228" mass="25114">MRINDDLSKPTVVKGAQLDWLASPSPGVDRRMLFRIGGEVARATSIVRYAPDSAFPRHTHGGGEEIFVLEGTFQDEHGDYPAGTYFRNPPGTSHVPASKDGCTIFVRLWQYREEDREQLVRKPGEGTSIAPWTGATEARILFDDGYEQVRLERFVAGATIEIDNPRGLELLVIAGGIDFAGDELESQTWVRLPAGTEFRGTVRGGGATLWMKDAPLLHRGLLPLPQVT</sequence>
<evidence type="ECO:0000313" key="3">
    <source>
        <dbReference type="Proteomes" id="UP001287059"/>
    </source>
</evidence>
<evidence type="ECO:0000259" key="1">
    <source>
        <dbReference type="Pfam" id="PF12973"/>
    </source>
</evidence>
<evidence type="ECO:0000313" key="2">
    <source>
        <dbReference type="EMBL" id="MDX8480694.1"/>
    </source>
</evidence>
<dbReference type="EMBL" id="JAVIIW010000023">
    <property type="protein sequence ID" value="MDX8480694.1"/>
    <property type="molecule type" value="Genomic_DNA"/>
</dbReference>
<gene>
    <name evidence="2" type="ORF">RFN28_19805</name>
</gene>
<proteinExistence type="predicted"/>
<dbReference type="InterPro" id="IPR011051">
    <property type="entry name" value="RmlC_Cupin_sf"/>
</dbReference>
<dbReference type="Gene3D" id="2.60.120.10">
    <property type="entry name" value="Jelly Rolls"/>
    <property type="match status" value="1"/>
</dbReference>